<dbReference type="RefSeq" id="YP_009284701.1">
    <property type="nucleotide sequence ID" value="NC_031050.1"/>
</dbReference>
<evidence type="ECO:0000313" key="2">
    <source>
        <dbReference type="EMBL" id="ANM45919.1"/>
    </source>
</evidence>
<gene>
    <name evidence="2" type="ORF">NBD2_77</name>
</gene>
<evidence type="ECO:0000256" key="1">
    <source>
        <dbReference type="SAM" id="MobiDB-lite"/>
    </source>
</evidence>
<proteinExistence type="predicted"/>
<accession>A0A192Y7W4</accession>
<name>A0A192Y7W4_9CAUD</name>
<dbReference type="EMBL" id="KX130668">
    <property type="protein sequence ID" value="ANM45919.1"/>
    <property type="molecule type" value="Genomic_DNA"/>
</dbReference>
<reference evidence="2 3" key="1">
    <citation type="submission" date="2016-04" db="EMBL/GenBank/DDBJ databases">
        <title>Complete Genome of E. coli phage vB_EcoS_NBD2.</title>
        <authorList>
            <person name="Truncaite L."/>
            <person name="Kaliniene L."/>
            <person name="Zajanckauskaite A."/>
            <person name="Meskys R."/>
        </authorList>
    </citation>
    <scope>NUCLEOTIDE SEQUENCE [LARGE SCALE GENOMIC DNA]</scope>
</reference>
<protein>
    <submittedName>
        <fullName evidence="2">Uncharacterized protein</fullName>
    </submittedName>
</protein>
<sequence>MKLKCTGAVSPTDKKQKPHFTKGKVYEAERAGADAIVIGDEKRRNGSSSWQAVTAYPSGWVILGVAKFEEVAE</sequence>
<feature type="region of interest" description="Disordered" evidence="1">
    <location>
        <begin position="1"/>
        <end position="20"/>
    </location>
</feature>
<keyword evidence="3" id="KW-1185">Reference proteome</keyword>
<dbReference type="KEGG" id="vg:29079507"/>
<dbReference type="GeneID" id="29079507"/>
<evidence type="ECO:0000313" key="3">
    <source>
        <dbReference type="Proteomes" id="UP000202254"/>
    </source>
</evidence>
<dbReference type="Proteomes" id="UP000202254">
    <property type="component" value="Segment"/>
</dbReference>
<organism evidence="2 3">
    <name type="scientific">Escherichia phage vB_EcoS_NBD2</name>
    <dbReference type="NCBI Taxonomy" id="1852563"/>
    <lineage>
        <taxon>Viruses</taxon>
        <taxon>Duplodnaviria</taxon>
        <taxon>Heunggongvirae</taxon>
        <taxon>Uroviricota</taxon>
        <taxon>Caudoviricetes</taxon>
        <taxon>Drexlerviridae</taxon>
        <taxon>Vilniusvirus</taxon>
        <taxon>Vilniusvirus NBD2</taxon>
    </lineage>
</organism>